<evidence type="ECO:0000259" key="2">
    <source>
        <dbReference type="Pfam" id="PF07486"/>
    </source>
</evidence>
<dbReference type="AlphaFoldDB" id="A0A348WC43"/>
<keyword evidence="3" id="KW-0378">Hydrolase</keyword>
<evidence type="ECO:0000313" key="4">
    <source>
        <dbReference type="Proteomes" id="UP000264719"/>
    </source>
</evidence>
<name>A0A348WC43_9RHOB</name>
<protein>
    <submittedName>
        <fullName evidence="3">Cell wall hydrolase</fullName>
    </submittedName>
</protein>
<gene>
    <name evidence="3" type="ORF">DCS45_09550</name>
</gene>
<dbReference type="GO" id="GO:0016787">
    <property type="term" value="F:hydrolase activity"/>
    <property type="evidence" value="ECO:0007669"/>
    <property type="project" value="UniProtKB-KW"/>
</dbReference>
<dbReference type="Pfam" id="PF07486">
    <property type="entry name" value="Hydrolase_2"/>
    <property type="match status" value="1"/>
</dbReference>
<dbReference type="InterPro" id="IPR042047">
    <property type="entry name" value="SleB_dom1"/>
</dbReference>
<accession>A0A348WC43</accession>
<feature type="signal peptide" evidence="1">
    <location>
        <begin position="1"/>
        <end position="18"/>
    </location>
</feature>
<dbReference type="EMBL" id="DMVW01000095">
    <property type="protein sequence ID" value="HAR52105.1"/>
    <property type="molecule type" value="Genomic_DNA"/>
</dbReference>
<proteinExistence type="predicted"/>
<comment type="caution">
    <text evidence="3">The sequence shown here is derived from an EMBL/GenBank/DDBJ whole genome shotgun (WGS) entry which is preliminary data.</text>
</comment>
<dbReference type="Proteomes" id="UP000264719">
    <property type="component" value="Unassembled WGS sequence"/>
</dbReference>
<evidence type="ECO:0000256" key="1">
    <source>
        <dbReference type="SAM" id="SignalP"/>
    </source>
</evidence>
<feature type="chain" id="PRO_5016610072" evidence="1">
    <location>
        <begin position="19"/>
        <end position="202"/>
    </location>
</feature>
<dbReference type="Gene3D" id="1.10.10.2520">
    <property type="entry name" value="Cell wall hydrolase SleB, domain 1"/>
    <property type="match status" value="1"/>
</dbReference>
<sequence>MLMRVMTILLLLAGQAHAESTAAELIGQEKRALQNMKEDRLASLLKPGAGKFAYSRQWVDAQKAVKGDAEWRCLSEALYFEARGESVKGQFAVGEVILNRVDNPNYPNTVCGVINQGTGRKYACQFTYTCDGHKEVIGEPRAFERVGKIAKLLISGAPRQLTDGATHYHTRAVNPRWARIFPRTATIGVHHFYRQPTRLSQN</sequence>
<dbReference type="InterPro" id="IPR011105">
    <property type="entry name" value="Cell_wall_hydrolase_SleB"/>
</dbReference>
<feature type="domain" description="Cell wall hydrolase SleB" evidence="2">
    <location>
        <begin position="84"/>
        <end position="193"/>
    </location>
</feature>
<evidence type="ECO:0000313" key="3">
    <source>
        <dbReference type="EMBL" id="HAR52105.1"/>
    </source>
</evidence>
<keyword evidence="1" id="KW-0732">Signal</keyword>
<reference evidence="3 4" key="1">
    <citation type="journal article" date="2018" name="Nat. Biotechnol.">
        <title>A standardized bacterial taxonomy based on genome phylogeny substantially revises the tree of life.</title>
        <authorList>
            <person name="Parks D.H."/>
            <person name="Chuvochina M."/>
            <person name="Waite D.W."/>
            <person name="Rinke C."/>
            <person name="Skarshewski A."/>
            <person name="Chaumeil P.A."/>
            <person name="Hugenholtz P."/>
        </authorList>
    </citation>
    <scope>NUCLEOTIDE SEQUENCE [LARGE SCALE GENOMIC DNA]</scope>
    <source>
        <strain evidence="3">UBA9169</strain>
    </source>
</reference>
<organism evidence="3 4">
    <name type="scientific">Roseovarius nubinhibens</name>
    <dbReference type="NCBI Taxonomy" id="314263"/>
    <lineage>
        <taxon>Bacteria</taxon>
        <taxon>Pseudomonadati</taxon>
        <taxon>Pseudomonadota</taxon>
        <taxon>Alphaproteobacteria</taxon>
        <taxon>Rhodobacterales</taxon>
        <taxon>Roseobacteraceae</taxon>
        <taxon>Roseovarius</taxon>
    </lineage>
</organism>
<dbReference type="RefSeq" id="WP_050754132.1">
    <property type="nucleotide sequence ID" value="NZ_CAXAXR010000056.1"/>
</dbReference>